<protein>
    <submittedName>
        <fullName evidence="1">SGNH/GDSL hydrolase family protein</fullName>
    </submittedName>
</protein>
<evidence type="ECO:0000313" key="1">
    <source>
        <dbReference type="EMBL" id="MFC3230498.1"/>
    </source>
</evidence>
<dbReference type="InterPro" id="IPR036514">
    <property type="entry name" value="SGNH_hydro_sf"/>
</dbReference>
<reference evidence="2" key="1">
    <citation type="journal article" date="2019" name="Int. J. Syst. Evol. Microbiol.">
        <title>The Global Catalogue of Microorganisms (GCM) 10K type strain sequencing project: providing services to taxonomists for standard genome sequencing and annotation.</title>
        <authorList>
            <consortium name="The Broad Institute Genomics Platform"/>
            <consortium name="The Broad Institute Genome Sequencing Center for Infectious Disease"/>
            <person name="Wu L."/>
            <person name="Ma J."/>
        </authorList>
    </citation>
    <scope>NUCLEOTIDE SEQUENCE [LARGE SCALE GENOMIC DNA]</scope>
    <source>
        <strain evidence="2">KCTC 42964</strain>
    </source>
</reference>
<organism evidence="1 2">
    <name type="scientific">Marinibaculum pumilum</name>
    <dbReference type="NCBI Taxonomy" id="1766165"/>
    <lineage>
        <taxon>Bacteria</taxon>
        <taxon>Pseudomonadati</taxon>
        <taxon>Pseudomonadota</taxon>
        <taxon>Alphaproteobacteria</taxon>
        <taxon>Rhodospirillales</taxon>
        <taxon>Rhodospirillaceae</taxon>
        <taxon>Marinibaculum</taxon>
    </lineage>
</organism>
<dbReference type="CDD" id="cd00229">
    <property type="entry name" value="SGNH_hydrolase"/>
    <property type="match status" value="1"/>
</dbReference>
<comment type="caution">
    <text evidence="1">The sequence shown here is derived from an EMBL/GenBank/DDBJ whole genome shotgun (WGS) entry which is preliminary data.</text>
</comment>
<keyword evidence="2" id="KW-1185">Reference proteome</keyword>
<dbReference type="GO" id="GO:0016787">
    <property type="term" value="F:hydrolase activity"/>
    <property type="evidence" value="ECO:0007669"/>
    <property type="project" value="UniProtKB-KW"/>
</dbReference>
<proteinExistence type="predicted"/>
<evidence type="ECO:0000313" key="2">
    <source>
        <dbReference type="Proteomes" id="UP001595528"/>
    </source>
</evidence>
<dbReference type="Gene3D" id="3.40.50.1110">
    <property type="entry name" value="SGNH hydrolase"/>
    <property type="match status" value="1"/>
</dbReference>
<keyword evidence="1" id="KW-0378">Hydrolase</keyword>
<dbReference type="Proteomes" id="UP001595528">
    <property type="component" value="Unassembled WGS sequence"/>
</dbReference>
<gene>
    <name evidence="1" type="ORF">ACFOGJ_24835</name>
</gene>
<dbReference type="SUPFAM" id="SSF52266">
    <property type="entry name" value="SGNH hydrolase"/>
    <property type="match status" value="1"/>
</dbReference>
<name>A0ABV7L7C4_9PROT</name>
<dbReference type="RefSeq" id="WP_379905714.1">
    <property type="nucleotide sequence ID" value="NZ_JBHRTR010000046.1"/>
</dbReference>
<accession>A0ABV7L7C4</accession>
<dbReference type="EMBL" id="JBHRTR010000046">
    <property type="protein sequence ID" value="MFC3230498.1"/>
    <property type="molecule type" value="Genomic_DNA"/>
</dbReference>
<sequence>MSRRRTAALAAATIAIAVLFSALAAEIAYRGWIYLSNQQNFARLAQGEGLTIGVYDRSHWEYDARHGFRYPPGRKIAYSHIQHGRLTGCAMLDTINARGNIGPIRGDYDSADLKVLVFGDSFPAFIRDGMTFPAKLQDELAARTGEDVHVVNFGRDGTGILQIVDLAADRIAEWRPDLAVITFTTDDLSRVRIWRAVTEIDGQPRVLTTTEPDPSPTPESGADTYLLEPRADAAWCQETVAKGGEGPLVDSLIERYGKLAQQANYTMGGLTDPTRSFLLSRLLYGDPFADGARFQVPRLRIDDFMEDPGFRDSIARIRDSGVPFVLVHLPIYPEVTDGMAPQFRGPDAALWDSLEAAAGQKVRSLLSVWPEDLEDPARINNAPTDYHPSPFGMQVIATAIADILQRDGLLPAGNPAVSGGRAEEP</sequence>